<name>A0A2P8HDU9_CHINA</name>
<sequence>MSSFGKKLRECRDDKGLSQAELARQLGVHHSIIGKYERDEVKPTIDVVKNIANVLETTVGFLLGETKKQDVLKDQAMLKRLNDIAGFPEEDKQHILYTLDALIKSVKLKQM</sequence>
<dbReference type="SUPFAM" id="SSF47413">
    <property type="entry name" value="lambda repressor-like DNA-binding domains"/>
    <property type="match status" value="1"/>
</dbReference>
<evidence type="ECO:0000313" key="3">
    <source>
        <dbReference type="EMBL" id="PSL44389.1"/>
    </source>
</evidence>
<feature type="domain" description="HTH cro/C1-type" evidence="2">
    <location>
        <begin position="8"/>
        <end position="62"/>
    </location>
</feature>
<dbReference type="CDD" id="cd00093">
    <property type="entry name" value="HTH_XRE"/>
    <property type="match status" value="1"/>
</dbReference>
<dbReference type="GO" id="GO:0003677">
    <property type="term" value="F:DNA binding"/>
    <property type="evidence" value="ECO:0007669"/>
    <property type="project" value="UniProtKB-KW"/>
</dbReference>
<comment type="caution">
    <text evidence="3">The sequence shown here is derived from an EMBL/GenBank/DDBJ whole genome shotgun (WGS) entry which is preliminary data.</text>
</comment>
<dbReference type="Gene3D" id="1.10.260.40">
    <property type="entry name" value="lambda repressor-like DNA-binding domains"/>
    <property type="match status" value="1"/>
</dbReference>
<organism evidence="3 4">
    <name type="scientific">Chitinophaga niastensis</name>
    <dbReference type="NCBI Taxonomy" id="536980"/>
    <lineage>
        <taxon>Bacteria</taxon>
        <taxon>Pseudomonadati</taxon>
        <taxon>Bacteroidota</taxon>
        <taxon>Chitinophagia</taxon>
        <taxon>Chitinophagales</taxon>
        <taxon>Chitinophagaceae</taxon>
        <taxon>Chitinophaga</taxon>
    </lineage>
</organism>
<dbReference type="SMART" id="SM00530">
    <property type="entry name" value="HTH_XRE"/>
    <property type="match status" value="1"/>
</dbReference>
<keyword evidence="1" id="KW-0238">DNA-binding</keyword>
<accession>A0A2P8HDU9</accession>
<dbReference type="AlphaFoldDB" id="A0A2P8HDU9"/>
<dbReference type="NCBIfam" id="NF041951">
    <property type="entry name" value="phage_RstR"/>
    <property type="match status" value="1"/>
</dbReference>
<keyword evidence="4" id="KW-1185">Reference proteome</keyword>
<reference evidence="3 4" key="1">
    <citation type="submission" date="2018-03" db="EMBL/GenBank/DDBJ databases">
        <title>Genomic Encyclopedia of Archaeal and Bacterial Type Strains, Phase II (KMG-II): from individual species to whole genera.</title>
        <authorList>
            <person name="Goeker M."/>
        </authorList>
    </citation>
    <scope>NUCLEOTIDE SEQUENCE [LARGE SCALE GENOMIC DNA]</scope>
    <source>
        <strain evidence="3 4">DSM 24859</strain>
    </source>
</reference>
<evidence type="ECO:0000256" key="1">
    <source>
        <dbReference type="ARBA" id="ARBA00023125"/>
    </source>
</evidence>
<dbReference type="OrthoDB" id="881869at2"/>
<dbReference type="GO" id="GO:0005829">
    <property type="term" value="C:cytosol"/>
    <property type="evidence" value="ECO:0007669"/>
    <property type="project" value="TreeGrafter"/>
</dbReference>
<dbReference type="GO" id="GO:0003700">
    <property type="term" value="F:DNA-binding transcription factor activity"/>
    <property type="evidence" value="ECO:0007669"/>
    <property type="project" value="TreeGrafter"/>
</dbReference>
<proteinExistence type="predicted"/>
<dbReference type="PANTHER" id="PTHR46797:SF1">
    <property type="entry name" value="METHYLPHOSPHONATE SYNTHASE"/>
    <property type="match status" value="1"/>
</dbReference>
<dbReference type="RefSeq" id="WP_106530666.1">
    <property type="nucleotide sequence ID" value="NZ_PYAW01000006.1"/>
</dbReference>
<evidence type="ECO:0000259" key="2">
    <source>
        <dbReference type="PROSITE" id="PS50943"/>
    </source>
</evidence>
<dbReference type="InterPro" id="IPR010982">
    <property type="entry name" value="Lambda_DNA-bd_dom_sf"/>
</dbReference>
<dbReference type="Proteomes" id="UP000240971">
    <property type="component" value="Unassembled WGS sequence"/>
</dbReference>
<evidence type="ECO:0000313" key="4">
    <source>
        <dbReference type="Proteomes" id="UP000240971"/>
    </source>
</evidence>
<gene>
    <name evidence="3" type="ORF">CLV51_106255</name>
</gene>
<protein>
    <submittedName>
        <fullName evidence="3">Helix-turn-helix protein</fullName>
    </submittedName>
</protein>
<dbReference type="PROSITE" id="PS50943">
    <property type="entry name" value="HTH_CROC1"/>
    <property type="match status" value="1"/>
</dbReference>
<dbReference type="InterPro" id="IPR050807">
    <property type="entry name" value="TransReg_Diox_bact_type"/>
</dbReference>
<dbReference type="EMBL" id="PYAW01000006">
    <property type="protein sequence ID" value="PSL44389.1"/>
    <property type="molecule type" value="Genomic_DNA"/>
</dbReference>
<dbReference type="Pfam" id="PF01381">
    <property type="entry name" value="HTH_3"/>
    <property type="match status" value="1"/>
</dbReference>
<dbReference type="InterPro" id="IPR001387">
    <property type="entry name" value="Cro/C1-type_HTH"/>
</dbReference>
<dbReference type="PANTHER" id="PTHR46797">
    <property type="entry name" value="HTH-TYPE TRANSCRIPTIONAL REGULATOR"/>
    <property type="match status" value="1"/>
</dbReference>
<dbReference type="InterPro" id="IPR049639">
    <property type="entry name" value="RstR"/>
</dbReference>